<protein>
    <recommendedName>
        <fullName evidence="17">Xanthine dehydrogenase</fullName>
    </recommendedName>
</protein>
<dbReference type="SUPFAM" id="SSF55447">
    <property type="entry name" value="CO dehydrogenase flavoprotein C-terminal domain-like"/>
    <property type="match status" value="1"/>
</dbReference>
<evidence type="ECO:0000259" key="13">
    <source>
        <dbReference type="PROSITE" id="PS51085"/>
    </source>
</evidence>
<dbReference type="InterPro" id="IPR036884">
    <property type="entry name" value="2Fe-2S-bd_dom_sf"/>
</dbReference>
<accession>A0ABR2JQB1</accession>
<dbReference type="InterPro" id="IPR036010">
    <property type="entry name" value="2Fe-2S_ferredoxin-like_sf"/>
</dbReference>
<dbReference type="InterPro" id="IPR008274">
    <property type="entry name" value="AldOxase/xan_DH_MoCoBD1"/>
</dbReference>
<keyword evidence="11" id="KW-0411">Iron-sulfur</keyword>
<dbReference type="Gene3D" id="3.90.1170.50">
    <property type="entry name" value="Aldehyde oxidase/xanthine dehydrogenase, a/b hammerhead"/>
    <property type="match status" value="1"/>
</dbReference>
<dbReference type="Gene3D" id="3.30.43.10">
    <property type="entry name" value="Uridine Diphospho-n-acetylenolpyruvylglucosamine Reductase, domain 2"/>
    <property type="match status" value="1"/>
</dbReference>
<dbReference type="PROSITE" id="PS00197">
    <property type="entry name" value="2FE2S_FER_1"/>
    <property type="match status" value="1"/>
</dbReference>
<dbReference type="InterPro" id="IPR000674">
    <property type="entry name" value="Ald_Oxase/Xan_DH_a/b"/>
</dbReference>
<dbReference type="Gene3D" id="3.30.390.50">
    <property type="entry name" value="CO dehydrogenase flavoprotein, C-terminal domain"/>
    <property type="match status" value="1"/>
</dbReference>
<dbReference type="InterPro" id="IPR006058">
    <property type="entry name" value="2Fe2S_fd_BS"/>
</dbReference>
<keyword evidence="5" id="KW-0285">Flavoprotein</keyword>
<dbReference type="Proteomes" id="UP001470230">
    <property type="component" value="Unassembled WGS sequence"/>
</dbReference>
<dbReference type="Pfam" id="PF03450">
    <property type="entry name" value="CO_deh_flav_C"/>
    <property type="match status" value="1"/>
</dbReference>
<dbReference type="EMBL" id="JAPFFF010000010">
    <property type="protein sequence ID" value="KAK8880966.1"/>
    <property type="molecule type" value="Genomic_DNA"/>
</dbReference>
<evidence type="ECO:0000256" key="7">
    <source>
        <dbReference type="ARBA" id="ARBA00022723"/>
    </source>
</evidence>
<evidence type="ECO:0000313" key="16">
    <source>
        <dbReference type="Proteomes" id="UP001470230"/>
    </source>
</evidence>
<feature type="domain" description="2Fe-2S ferredoxin-type" evidence="13">
    <location>
        <begin position="27"/>
        <end position="117"/>
    </location>
</feature>
<dbReference type="InterPro" id="IPR036856">
    <property type="entry name" value="Ald_Oxase/Xan_DH_a/b_sf"/>
</dbReference>
<gene>
    <name evidence="15" type="ORF">M9Y10_003672</name>
</gene>
<dbReference type="Pfam" id="PF01315">
    <property type="entry name" value="Ald_Xan_dh_C"/>
    <property type="match status" value="1"/>
</dbReference>
<comment type="similarity">
    <text evidence="3">Belongs to the xanthine dehydrogenase family.</text>
</comment>
<dbReference type="InterPro" id="IPR016169">
    <property type="entry name" value="FAD-bd_PCMH_sub2"/>
</dbReference>
<reference evidence="15 16" key="1">
    <citation type="submission" date="2024-04" db="EMBL/GenBank/DDBJ databases">
        <title>Tritrichomonas musculus Genome.</title>
        <authorList>
            <person name="Alves-Ferreira E."/>
            <person name="Grigg M."/>
            <person name="Lorenzi H."/>
            <person name="Galac M."/>
        </authorList>
    </citation>
    <scope>NUCLEOTIDE SEQUENCE [LARGE SCALE GENOMIC DNA]</scope>
    <source>
        <strain evidence="15 16">EAF2021</strain>
    </source>
</reference>
<dbReference type="InterPro" id="IPR036318">
    <property type="entry name" value="FAD-bd_PCMH-like_sf"/>
</dbReference>
<dbReference type="Pfam" id="PF00941">
    <property type="entry name" value="FAD_binding_5"/>
    <property type="match status" value="1"/>
</dbReference>
<comment type="cofactor">
    <cofactor evidence="2">
        <name>FAD</name>
        <dbReference type="ChEBI" id="CHEBI:57692"/>
    </cofactor>
</comment>
<proteinExistence type="inferred from homology"/>
<evidence type="ECO:0000256" key="12">
    <source>
        <dbReference type="ARBA" id="ARBA00034078"/>
    </source>
</evidence>
<dbReference type="SUPFAM" id="SSF56176">
    <property type="entry name" value="FAD-binding/transporter-associated domain-like"/>
    <property type="match status" value="1"/>
</dbReference>
<dbReference type="PROSITE" id="PS51085">
    <property type="entry name" value="2FE2S_FER_2"/>
    <property type="match status" value="1"/>
</dbReference>
<evidence type="ECO:0000259" key="14">
    <source>
        <dbReference type="PROSITE" id="PS51387"/>
    </source>
</evidence>
<dbReference type="InterPro" id="IPR002888">
    <property type="entry name" value="2Fe-2S-bd"/>
</dbReference>
<dbReference type="InterPro" id="IPR046867">
    <property type="entry name" value="AldOxase/xan_DH_MoCoBD2"/>
</dbReference>
<dbReference type="InterPro" id="IPR012675">
    <property type="entry name" value="Beta-grasp_dom_sf"/>
</dbReference>
<name>A0ABR2JQB1_9EUKA</name>
<evidence type="ECO:0000256" key="6">
    <source>
        <dbReference type="ARBA" id="ARBA00022714"/>
    </source>
</evidence>
<evidence type="ECO:0000256" key="3">
    <source>
        <dbReference type="ARBA" id="ARBA00006849"/>
    </source>
</evidence>
<comment type="caution">
    <text evidence="15">The sequence shown here is derived from an EMBL/GenBank/DDBJ whole genome shotgun (WGS) entry which is preliminary data.</text>
</comment>
<dbReference type="InterPro" id="IPR016208">
    <property type="entry name" value="Ald_Oxase/xanthine_DH-like"/>
</dbReference>
<keyword evidence="8" id="KW-0274">FAD</keyword>
<dbReference type="InterPro" id="IPR001041">
    <property type="entry name" value="2Fe-2S_ferredoxin-type"/>
</dbReference>
<evidence type="ECO:0000256" key="11">
    <source>
        <dbReference type="ARBA" id="ARBA00023014"/>
    </source>
</evidence>
<dbReference type="CDD" id="cd00207">
    <property type="entry name" value="fer2"/>
    <property type="match status" value="1"/>
</dbReference>
<evidence type="ECO:0008006" key="17">
    <source>
        <dbReference type="Google" id="ProtNLM"/>
    </source>
</evidence>
<comment type="cofactor">
    <cofactor evidence="12">
        <name>[2Fe-2S] cluster</name>
        <dbReference type="ChEBI" id="CHEBI:190135"/>
    </cofactor>
</comment>
<dbReference type="InterPro" id="IPR036683">
    <property type="entry name" value="CO_DH_flav_C_dom_sf"/>
</dbReference>
<dbReference type="Gene3D" id="1.10.150.120">
    <property type="entry name" value="[2Fe-2S]-binding domain"/>
    <property type="match status" value="1"/>
</dbReference>
<dbReference type="PANTHER" id="PTHR45444">
    <property type="entry name" value="XANTHINE DEHYDROGENASE"/>
    <property type="match status" value="1"/>
</dbReference>
<dbReference type="InterPro" id="IPR002346">
    <property type="entry name" value="Mopterin_DH_FAD-bd"/>
</dbReference>
<comment type="cofactor">
    <cofactor evidence="1">
        <name>Mo-molybdopterin</name>
        <dbReference type="ChEBI" id="CHEBI:71302"/>
    </cofactor>
</comment>
<evidence type="ECO:0000256" key="5">
    <source>
        <dbReference type="ARBA" id="ARBA00022630"/>
    </source>
</evidence>
<dbReference type="SUPFAM" id="SSF47741">
    <property type="entry name" value="CO dehydrogenase ISP C-domain like"/>
    <property type="match status" value="1"/>
</dbReference>
<evidence type="ECO:0000256" key="4">
    <source>
        <dbReference type="ARBA" id="ARBA00022505"/>
    </source>
</evidence>
<dbReference type="InterPro" id="IPR016166">
    <property type="entry name" value="FAD-bd_PCMH"/>
</dbReference>
<dbReference type="Pfam" id="PF01799">
    <property type="entry name" value="Fer2_2"/>
    <property type="match status" value="1"/>
</dbReference>
<sequence>MLSFFAKKKIYSRNQSSAPNSFNKALHSIRFMLNGKLVELTEGNFDPTDSLVTYLRSEDVNLKGTKRACDEGGCGACTVIMSSFDPILNRVKHRAINSCLMPIGNLHNTSITTIERLTQNTNDLNPIQKAIKKHHATQCGFCTPGFIMSTLALLLENQAPTNDDIMQYLDGNICRCTGYRAILEALREFTIDSNPNDEIIAQNLRNKKDDQITNSEKKNLNKEIVDSLSMMSDLSPLQENKNKSISIKYNNHTYSIPSTLDELIALKKKNPKSKIIVGNTELFASQAPNDKYDYISCNLLNELKYIRKSGNVLHIGASTIIDDIFDYCKKDKSNNRLLRALKDKIAVFASNQTRNVASIVGNIVIASPSTDFTNFLPGVGAKIKIVDCLTLEEKEISLDNFFLGRNKTILKDTEIIKEIVINLDSLKEHSFNNDHVFVYKISNRREIAGCILSATIRADISESSNIVNDIKIAFSKLSNTNLIGRAKKAEQFLIGKEFTIENIRKSFGYIDEDFPIQSDIDDGLDEYRRVLAHNLLIKFYHQTQKERGKKNEYDESIVNDCYFSTTFSIPNSGSNPKYFELTSSHIPEVSVSCQCKEDGTTVPLERLKGSESIGKSFTHLASSLQVQGKAEYTDDIPLERQAKHAAFVISTIAHGNIKRIKYDTDELKDKKFTIITAKDLRKGANKIGFNNEEFLVSKEVTYYGQPIAIIVADTEREAWEIARMVKVEYEPLQVTTSIEEAIENGKVFKGSSISQGRNVDEIFKEIENDTHSKFVILDGSVRMGGQYHFYLETNAAVVSKSDDDYLIHSTTRDLTTARDDAAKHLGIQENHVNVNVKRLGGCFCSKLNRTSIISNATALASQKVNCQVKMRLPRDVDTHIMSGDHSVLAKYKVAFDSSNGKIEALKIDYYVDSGYSYKNSIGMEQKILLHSDSVYNIPNFEFNGHLCQTNKISNAHFRGFGAQNSGIATEAVFERIRHYLEDTKHDDIKRSNFYQKNDKTPYGVVLDDINIDECWSLIKAKSRYEELKRCVRAFNAISKYKKRGIAITPVKFGVGHGFAPGRRGSSVVHLLKDGTVLIVHSGVEQGQGLHTKMCCVAAKILDIPVDLIHSECADTMVNTEGMSTGAGYTNDVIGFAVIDACEKLKKRIEKFYYTTDKNGQKIRRPFSDVVKMAYMTKQDLTAHGFYISPQPGFNFDKKEGRPYQYYEYGAGVSLVEIDLLTGQHKVLEGHIVFDAGQSLNPGIDIGQIEGGFMQGIGWMTSEDTKYMNEKEKINKFIPHGKPLNDTMYKYKIPTLSCVPQKFSAHLLPNSHNKIGVMSSKGVGEPPNMLANCVGFALFDAIESGRKERGKERMNHYEFPLTPDRVLHYLNK</sequence>
<dbReference type="SMART" id="SM01008">
    <property type="entry name" value="Ald_Xan_dh_C"/>
    <property type="match status" value="1"/>
</dbReference>
<evidence type="ECO:0000256" key="8">
    <source>
        <dbReference type="ARBA" id="ARBA00022827"/>
    </source>
</evidence>
<evidence type="ECO:0000313" key="15">
    <source>
        <dbReference type="EMBL" id="KAK8880966.1"/>
    </source>
</evidence>
<keyword evidence="9" id="KW-0560">Oxidoreductase</keyword>
<dbReference type="SUPFAM" id="SSF54665">
    <property type="entry name" value="CO dehydrogenase molybdoprotein N-domain-like"/>
    <property type="match status" value="1"/>
</dbReference>
<dbReference type="SUPFAM" id="SSF56003">
    <property type="entry name" value="Molybdenum cofactor-binding domain"/>
    <property type="match status" value="1"/>
</dbReference>
<keyword evidence="6" id="KW-0001">2Fe-2S</keyword>
<evidence type="ECO:0000256" key="9">
    <source>
        <dbReference type="ARBA" id="ARBA00023002"/>
    </source>
</evidence>
<keyword evidence="16" id="KW-1185">Reference proteome</keyword>
<feature type="domain" description="FAD-binding PCMH-type" evidence="14">
    <location>
        <begin position="247"/>
        <end position="426"/>
    </location>
</feature>
<evidence type="ECO:0000256" key="2">
    <source>
        <dbReference type="ARBA" id="ARBA00001974"/>
    </source>
</evidence>
<dbReference type="Gene3D" id="3.30.365.10">
    <property type="entry name" value="Aldehyde oxidase/xanthine dehydrogenase, molybdopterin binding domain"/>
    <property type="match status" value="4"/>
</dbReference>
<dbReference type="InterPro" id="IPR016167">
    <property type="entry name" value="FAD-bd_PCMH_sub1"/>
</dbReference>
<keyword evidence="4" id="KW-0500">Molybdenum</keyword>
<keyword evidence="7" id="KW-0479">Metal-binding</keyword>
<dbReference type="Pfam" id="PF20256">
    <property type="entry name" value="MoCoBD_2"/>
    <property type="match status" value="1"/>
</dbReference>
<evidence type="ECO:0000256" key="10">
    <source>
        <dbReference type="ARBA" id="ARBA00023004"/>
    </source>
</evidence>
<dbReference type="Gene3D" id="3.30.465.10">
    <property type="match status" value="1"/>
</dbReference>
<organism evidence="15 16">
    <name type="scientific">Tritrichomonas musculus</name>
    <dbReference type="NCBI Taxonomy" id="1915356"/>
    <lineage>
        <taxon>Eukaryota</taxon>
        <taxon>Metamonada</taxon>
        <taxon>Parabasalia</taxon>
        <taxon>Tritrichomonadida</taxon>
        <taxon>Tritrichomonadidae</taxon>
        <taxon>Tritrichomonas</taxon>
    </lineage>
</organism>
<dbReference type="PROSITE" id="PS51387">
    <property type="entry name" value="FAD_PCMH"/>
    <property type="match status" value="1"/>
</dbReference>
<dbReference type="PIRSF" id="PIRSF000127">
    <property type="entry name" value="Xanthine_DH"/>
    <property type="match status" value="1"/>
</dbReference>
<dbReference type="SUPFAM" id="SSF54292">
    <property type="entry name" value="2Fe-2S ferredoxin-like"/>
    <property type="match status" value="1"/>
</dbReference>
<dbReference type="Gene3D" id="3.10.20.30">
    <property type="match status" value="1"/>
</dbReference>
<keyword evidence="10" id="KW-0408">Iron</keyword>
<dbReference type="InterPro" id="IPR037165">
    <property type="entry name" value="AldOxase/xan_DH_Mopterin-bd_sf"/>
</dbReference>
<dbReference type="PANTHER" id="PTHR45444:SF3">
    <property type="entry name" value="XANTHINE DEHYDROGENASE"/>
    <property type="match status" value="1"/>
</dbReference>
<dbReference type="InterPro" id="IPR005107">
    <property type="entry name" value="CO_DH_flav_C"/>
</dbReference>
<evidence type="ECO:0000256" key="1">
    <source>
        <dbReference type="ARBA" id="ARBA00001924"/>
    </source>
</evidence>
<dbReference type="Pfam" id="PF02738">
    <property type="entry name" value="MoCoBD_1"/>
    <property type="match status" value="1"/>
</dbReference>